<name>A0A3G1A853_9CREN</name>
<reference evidence="2" key="1">
    <citation type="book" date="2010" name="EXTREMOPHILES" publisher="0:0-0">
        <title>Complete genome sequences of ten hyperthermophilic archaea reveal their metabolic capabilities and possible ecological roles.</title>
        <editorList>
            <person name="?"/>
        </editorList>
        <authorList>
            <person name="Ravin N.V."/>
            <person name="Mardanov A.V."/>
            <person name="Bonch-Osmolovskaya E.A."/>
            <person name="Skryabin K.G."/>
        </authorList>
    </citation>
    <scope>NUCLEOTIDE SEQUENCE [LARGE SCALE GENOMIC DNA]</scope>
    <source>
        <strain evidence="2">1505</strain>
    </source>
</reference>
<evidence type="ECO:0000313" key="2">
    <source>
        <dbReference type="Proteomes" id="UP000266720"/>
    </source>
</evidence>
<sequence length="40" mass="4639">MLCFEMLRKAVAVRLAIIFFVLLRGVVAEIGKIYLPLMHY</sequence>
<accession>A0A3G1A853</accession>
<evidence type="ECO:0000313" key="1">
    <source>
        <dbReference type="EMBL" id="AJB42335.1"/>
    </source>
</evidence>
<dbReference type="AlphaFoldDB" id="A0A3G1A853"/>
<dbReference type="EMBL" id="CP007493">
    <property type="protein sequence ID" value="AJB42335.1"/>
    <property type="molecule type" value="Genomic_DNA"/>
</dbReference>
<gene>
    <name evidence="1" type="ORF">TCARB_1289</name>
</gene>
<organism evidence="1 2">
    <name type="scientific">Thermofilum adornatum 1505</name>
    <dbReference type="NCBI Taxonomy" id="697581"/>
    <lineage>
        <taxon>Archaea</taxon>
        <taxon>Thermoproteota</taxon>
        <taxon>Thermoprotei</taxon>
        <taxon>Thermofilales</taxon>
        <taxon>Thermofilaceae</taxon>
        <taxon>Thermofilum</taxon>
    </lineage>
</organism>
<protein>
    <submittedName>
        <fullName evidence="1">Uncharacterized protein</fullName>
    </submittedName>
</protein>
<proteinExistence type="predicted"/>
<dbReference type="Proteomes" id="UP000266720">
    <property type="component" value="Chromosome"/>
</dbReference>
<dbReference type="KEGG" id="tcb:TCARB_1289"/>